<evidence type="ECO:0000313" key="4">
    <source>
        <dbReference type="Proteomes" id="UP000295511"/>
    </source>
</evidence>
<keyword evidence="1 3" id="KW-0808">Transferase</keyword>
<dbReference type="InterPro" id="IPR001296">
    <property type="entry name" value="Glyco_trans_1"/>
</dbReference>
<comment type="caution">
    <text evidence="3">The sequence shown here is derived from an EMBL/GenBank/DDBJ whole genome shotgun (WGS) entry which is preliminary data.</text>
</comment>
<evidence type="ECO:0000256" key="1">
    <source>
        <dbReference type="ARBA" id="ARBA00022679"/>
    </source>
</evidence>
<evidence type="ECO:0000313" key="3">
    <source>
        <dbReference type="EMBL" id="TDF92105.1"/>
    </source>
</evidence>
<sequence>MVAIRFIVPGNVRHGSGGNTYNAKLARGLTALGASVEMRAVDGDWPVGRPADRRRLAGAFDGATTVIADGLVAWGAPAEIAEATRRSVRVWILSHMGLPEHHELESQALKAATGVICTSSFAAADLAERHPEEGSGKVVVARPGTEHVAVAHGSDPLRIVCVAALLPNKEQLLLVEALGRLRALPWTAAFVGSDDADPAYAAKVRAAVVRSGLEHRITVTGELSGPALEEQWRAADLSVLVSRSESFGMVVVESLAHAVPALVRDGTGAVEALGGSGAGKAIAIGDDPEPLVQALDGWLRDAALRRKWRTAALRARDGLPGWDSTASIVLDACAVPL</sequence>
<dbReference type="PANTHER" id="PTHR46401">
    <property type="entry name" value="GLYCOSYLTRANSFERASE WBBK-RELATED"/>
    <property type="match status" value="1"/>
</dbReference>
<gene>
    <name evidence="3" type="ORF">E1809_19190</name>
</gene>
<dbReference type="Gene3D" id="3.40.50.2000">
    <property type="entry name" value="Glycogen Phosphorylase B"/>
    <property type="match status" value="1"/>
</dbReference>
<dbReference type="CDD" id="cd03801">
    <property type="entry name" value="GT4_PimA-like"/>
    <property type="match status" value="1"/>
</dbReference>
<reference evidence="3 4" key="1">
    <citation type="submission" date="2019-03" db="EMBL/GenBank/DDBJ databases">
        <title>Whole genome sequence of Arthrobacter sp JH1-1.</title>
        <authorList>
            <person name="Trinh H.N."/>
        </authorList>
    </citation>
    <scope>NUCLEOTIDE SEQUENCE [LARGE SCALE GENOMIC DNA]</scope>
    <source>
        <strain evidence="3 4">JH1-1</strain>
    </source>
</reference>
<dbReference type="GO" id="GO:0016757">
    <property type="term" value="F:glycosyltransferase activity"/>
    <property type="evidence" value="ECO:0007669"/>
    <property type="project" value="InterPro"/>
</dbReference>
<accession>A0A4R5KBZ5</accession>
<dbReference type="EMBL" id="SMRU01000025">
    <property type="protein sequence ID" value="TDF92105.1"/>
    <property type="molecule type" value="Genomic_DNA"/>
</dbReference>
<evidence type="ECO:0000259" key="2">
    <source>
        <dbReference type="Pfam" id="PF00534"/>
    </source>
</evidence>
<dbReference type="PANTHER" id="PTHR46401:SF2">
    <property type="entry name" value="GLYCOSYLTRANSFERASE WBBK-RELATED"/>
    <property type="match status" value="1"/>
</dbReference>
<proteinExistence type="predicted"/>
<protein>
    <submittedName>
        <fullName evidence="3">Glycosyltransferase</fullName>
    </submittedName>
</protein>
<dbReference type="Proteomes" id="UP000295511">
    <property type="component" value="Unassembled WGS sequence"/>
</dbReference>
<dbReference type="SUPFAM" id="SSF53756">
    <property type="entry name" value="UDP-Glycosyltransferase/glycogen phosphorylase"/>
    <property type="match status" value="1"/>
</dbReference>
<name>A0A4R5KBZ5_9MICC</name>
<dbReference type="GO" id="GO:0009103">
    <property type="term" value="P:lipopolysaccharide biosynthetic process"/>
    <property type="evidence" value="ECO:0007669"/>
    <property type="project" value="TreeGrafter"/>
</dbReference>
<organism evidence="3 4">
    <name type="scientific">Arthrobacter terricola</name>
    <dbReference type="NCBI Taxonomy" id="2547396"/>
    <lineage>
        <taxon>Bacteria</taxon>
        <taxon>Bacillati</taxon>
        <taxon>Actinomycetota</taxon>
        <taxon>Actinomycetes</taxon>
        <taxon>Micrococcales</taxon>
        <taxon>Micrococcaceae</taxon>
        <taxon>Arthrobacter</taxon>
    </lineage>
</organism>
<keyword evidence="4" id="KW-1185">Reference proteome</keyword>
<dbReference type="Pfam" id="PF00534">
    <property type="entry name" value="Glycos_transf_1"/>
    <property type="match status" value="1"/>
</dbReference>
<feature type="domain" description="Glycosyl transferase family 1" evidence="2">
    <location>
        <begin position="151"/>
        <end position="312"/>
    </location>
</feature>
<dbReference type="RefSeq" id="WP_133205848.1">
    <property type="nucleotide sequence ID" value="NZ_SMRU01000025.1"/>
</dbReference>
<dbReference type="AlphaFoldDB" id="A0A4R5KBZ5"/>
<dbReference type="OrthoDB" id="9765330at2"/>